<dbReference type="OrthoDB" id="8372539at2"/>
<dbReference type="Proteomes" id="UP000440304">
    <property type="component" value="Unassembled WGS sequence"/>
</dbReference>
<feature type="region of interest" description="Disordered" evidence="2">
    <location>
        <begin position="29"/>
        <end position="64"/>
    </location>
</feature>
<evidence type="ECO:0000256" key="1">
    <source>
        <dbReference type="SAM" id="Coils"/>
    </source>
</evidence>
<name>A0A6N8T6J2_SHIZO</name>
<dbReference type="RefSeq" id="WP_160784298.1">
    <property type="nucleotide sequence ID" value="NZ_CP086610.1"/>
</dbReference>
<proteinExistence type="predicted"/>
<feature type="compositionally biased region" description="Gly residues" evidence="2">
    <location>
        <begin position="37"/>
        <end position="51"/>
    </location>
</feature>
<evidence type="ECO:0000313" key="3">
    <source>
        <dbReference type="EMBL" id="MXN98826.1"/>
    </source>
</evidence>
<keyword evidence="1" id="KW-0175">Coiled coil</keyword>
<organism evidence="3 4">
    <name type="scientific">Shinella zoogloeoides</name>
    <name type="common">Crabtreella saccharophila</name>
    <dbReference type="NCBI Taxonomy" id="352475"/>
    <lineage>
        <taxon>Bacteria</taxon>
        <taxon>Pseudomonadati</taxon>
        <taxon>Pseudomonadota</taxon>
        <taxon>Alphaproteobacteria</taxon>
        <taxon>Hyphomicrobiales</taxon>
        <taxon>Rhizobiaceae</taxon>
        <taxon>Shinella</taxon>
    </lineage>
</organism>
<evidence type="ECO:0000256" key="2">
    <source>
        <dbReference type="SAM" id="MobiDB-lite"/>
    </source>
</evidence>
<dbReference type="AlphaFoldDB" id="A0A6N8T6J2"/>
<protein>
    <submittedName>
        <fullName evidence="3">Uncharacterized protein</fullName>
    </submittedName>
</protein>
<accession>A0A6N8T6J2</accession>
<sequence length="214" mass="23100">MRKPEALRSIQTVLLTAALTLAGLPETYGQVAPPPGGGGGTTTTGSSGGLTTGRSSNHTSIETTTPTEYLTLSIARNIGAASEECAAYDPVYRIDCLRQRLLDIAQRIPKGPAYDEARQIVRQAAGRLGRIQAANVDAKAPRIRSRGNARIKTTKTYTAIRRRNLEKAMDQARQVIEEAQTQLLRASENSEKRASHYRQIAAAVGSTKVLLRST</sequence>
<dbReference type="EMBL" id="WUML01000001">
    <property type="protein sequence ID" value="MXN98826.1"/>
    <property type="molecule type" value="Genomic_DNA"/>
</dbReference>
<feature type="coiled-coil region" evidence="1">
    <location>
        <begin position="162"/>
        <end position="189"/>
    </location>
</feature>
<evidence type="ECO:0000313" key="4">
    <source>
        <dbReference type="Proteomes" id="UP000440304"/>
    </source>
</evidence>
<comment type="caution">
    <text evidence="3">The sequence shown here is derived from an EMBL/GenBank/DDBJ whole genome shotgun (WGS) entry which is preliminary data.</text>
</comment>
<gene>
    <name evidence="3" type="ORF">GR156_00805</name>
</gene>
<reference evidence="3 4" key="1">
    <citation type="submission" date="2019-12" db="EMBL/GenBank/DDBJ databases">
        <title>Shinella granuli gen. nov., sp. nov., and proposal of the reclassification of Zoogloea ramigera ATCC 19623 as Shinella zoogloeoides sp. nov.</title>
        <authorList>
            <person name="Gao J."/>
        </authorList>
    </citation>
    <scope>NUCLEOTIDE SEQUENCE [LARGE SCALE GENOMIC DNA]</scope>
    <source>
        <strain evidence="3 4">DSM 287</strain>
    </source>
</reference>